<accession>A0A1I8IVG9</accession>
<protein>
    <submittedName>
        <fullName evidence="6">POLAc domain-containing protein</fullName>
    </submittedName>
</protein>
<dbReference type="SMART" id="SM00482">
    <property type="entry name" value="POLAc"/>
    <property type="match status" value="1"/>
</dbReference>
<evidence type="ECO:0000313" key="5">
    <source>
        <dbReference type="Proteomes" id="UP000095280"/>
    </source>
</evidence>
<dbReference type="InterPro" id="IPR002298">
    <property type="entry name" value="DNA_polymerase_A"/>
</dbReference>
<dbReference type="Gene3D" id="3.30.420.10">
    <property type="entry name" value="Ribonuclease H-like superfamily/Ribonuclease H"/>
    <property type="match status" value="1"/>
</dbReference>
<keyword evidence="1" id="KW-0235">DNA replication</keyword>
<feature type="compositionally biased region" description="Polar residues" evidence="2">
    <location>
        <begin position="378"/>
        <end position="389"/>
    </location>
</feature>
<dbReference type="GO" id="GO:0006261">
    <property type="term" value="P:DNA-templated DNA replication"/>
    <property type="evidence" value="ECO:0007669"/>
    <property type="project" value="InterPro"/>
</dbReference>
<feature type="compositionally biased region" description="Low complexity" evidence="2">
    <location>
        <begin position="624"/>
        <end position="638"/>
    </location>
</feature>
<sequence length="1299" mass="141863">FNLASDLGQIRVSFGQNFRVPQARLEQAVPERAARLAPYRCMSSLDSGQHRPCQPSSELNPVACHVRRVLSSFFFIVIFIFNFFFGRTIRAVPSSSASSRSITMAMTERWHRLQHLQQEQELSASLLNLTFFLNLAVRTGWQLSSRAALWSLSLSWPGTLVLALLLDGAASDDVYSVSRTAVALGRGAGGPSVRALVGTLVLTVYTCSTSRSAAVADRTAYANSAVAAAAAASGFVDLLRAVSLVADCCHLSLLKSMELAMLHMSGARFRDLGAFVSVAARNRGRQTSVALGPGIPRLMASRFPRLNPDMSCWQRYSLSQASCCLKAQDSPSRCDSDLTADWHCDGDGRNQHDDNPEHHEQVVAAGVEAVHSAEAENPNAQSENGYSHEQNAKHRPESLDLFRANNVTAVPRNFQLGTMTGRQNRYRPLPHLPPVIGFGSSDASSFSSGLSEECRRVLSFLRRQRQRKAEMRRAVAQSGRSAYSGPRCDPVIRPVSVQSEVDAGDGSNSAVASGGRKRKIFYSRNLPIDCGQPSVQSQPPRPHPLGRLFIFNPGPDTFDRAWKIRLVGLPSPPPQPPSPPSSPSSVPLAATEAHIIDRVIRQREAPGSASPSSPKTTPPPPPAAAAEKSPAAAASSAAPPLIDPAAARLEDAEDGVSRDLLLLCLTAPRQQPAASEADSDQSLISGSGQPPQYSGIFLFYGNVASKTASLSQTYSLAVLCQADFRASLTRLLVSSRVSRVCCTHLKAFCHLAAAAEDTTDSGESGDQFLQLLSGRVLDLPLAHFLLEPDKPLDDVHSLLLRHLPGRFDPAAVGSLPVWEQVFVLRSVYFFGLIMAAFLIGRLWWRLERRLQQAGMLDLFTKLESPLVPLIYLMERTGVRADKGKLAEIKLDLDKKLDQLKNSIYEAAGETFCINSPLQLKNLLYSKLRLHEQLTADELQNSGLTKAVKDQSTKQEVLMLMAPKHPLPAQVVAYRRLHRTISVCCVGYQEFVETDGRIRPVWDQRSAVTGRLYSSLPNLQGLPRQCSDPLDSSRYSVRACFQAPSGRSLLAIDYRHVELRIFAHLTGDARLKAAFAADTDVFEDLARVCLNRPEPKPGAAGDGEGAQEGSAVAAVTEADRDVTKRLVYATMYGACQQKLTEILSTAVSIGQVKRMYEALQRSWPTPFEYFRRVTRQAATDRTVATLMGRRRTFADIDSPVPSARARAQRQAVNFTIQGSAADLCKLAMLSCWEAANASPELRDARLVLHLHDELVWEVAASRAELAAAEFGRVMEGLAERIGLAVPLRVRTRCGADLAFK</sequence>
<dbReference type="GO" id="GO:0003677">
    <property type="term" value="F:DNA binding"/>
    <property type="evidence" value="ECO:0007669"/>
    <property type="project" value="InterPro"/>
</dbReference>
<dbReference type="Gene3D" id="1.10.150.20">
    <property type="entry name" value="5' to 3' exonuclease, C-terminal subdomain"/>
    <property type="match status" value="1"/>
</dbReference>
<feature type="region of interest" description="Disordered" evidence="2">
    <location>
        <begin position="604"/>
        <end position="638"/>
    </location>
</feature>
<dbReference type="InterPro" id="IPR043502">
    <property type="entry name" value="DNA/RNA_pol_sf"/>
</dbReference>
<proteinExistence type="predicted"/>
<feature type="region of interest" description="Disordered" evidence="2">
    <location>
        <begin position="567"/>
        <end position="588"/>
    </location>
</feature>
<feature type="compositionally biased region" description="Low complexity" evidence="2">
    <location>
        <begin position="605"/>
        <end position="615"/>
    </location>
</feature>
<dbReference type="SUPFAM" id="SSF56672">
    <property type="entry name" value="DNA/RNA polymerases"/>
    <property type="match status" value="1"/>
</dbReference>
<keyword evidence="3" id="KW-0812">Transmembrane</keyword>
<evidence type="ECO:0000256" key="1">
    <source>
        <dbReference type="ARBA" id="ARBA00022705"/>
    </source>
</evidence>
<organism evidence="5 6">
    <name type="scientific">Macrostomum lignano</name>
    <dbReference type="NCBI Taxonomy" id="282301"/>
    <lineage>
        <taxon>Eukaryota</taxon>
        <taxon>Metazoa</taxon>
        <taxon>Spiralia</taxon>
        <taxon>Lophotrochozoa</taxon>
        <taxon>Platyhelminthes</taxon>
        <taxon>Rhabditophora</taxon>
        <taxon>Macrostomorpha</taxon>
        <taxon>Macrostomida</taxon>
        <taxon>Macrostomidae</taxon>
        <taxon>Macrostomum</taxon>
    </lineage>
</organism>
<dbReference type="WBParaSite" id="maker-uti_cns_0017255-snap-gene-0.2-mRNA-1">
    <property type="protein sequence ID" value="maker-uti_cns_0017255-snap-gene-0.2-mRNA-1"/>
    <property type="gene ID" value="maker-uti_cns_0017255-snap-gene-0.2"/>
</dbReference>
<dbReference type="GO" id="GO:0003887">
    <property type="term" value="F:DNA-directed DNA polymerase activity"/>
    <property type="evidence" value="ECO:0007669"/>
    <property type="project" value="InterPro"/>
</dbReference>
<dbReference type="PANTHER" id="PTHR10133">
    <property type="entry name" value="DNA POLYMERASE I"/>
    <property type="match status" value="1"/>
</dbReference>
<dbReference type="Proteomes" id="UP000095280">
    <property type="component" value="Unplaced"/>
</dbReference>
<feature type="region of interest" description="Disordered" evidence="2">
    <location>
        <begin position="375"/>
        <end position="394"/>
    </location>
</feature>
<dbReference type="PANTHER" id="PTHR10133:SF27">
    <property type="entry name" value="DNA POLYMERASE NU"/>
    <property type="match status" value="1"/>
</dbReference>
<evidence type="ECO:0000256" key="3">
    <source>
        <dbReference type="SAM" id="Phobius"/>
    </source>
</evidence>
<evidence type="ECO:0000259" key="4">
    <source>
        <dbReference type="SMART" id="SM00482"/>
    </source>
</evidence>
<feature type="compositionally biased region" description="Pro residues" evidence="2">
    <location>
        <begin position="570"/>
        <end position="582"/>
    </location>
</feature>
<evidence type="ECO:0000313" key="6">
    <source>
        <dbReference type="WBParaSite" id="maker-uti_cns_0017255-snap-gene-0.2-mRNA-1"/>
    </source>
</evidence>
<dbReference type="Gene3D" id="1.20.1060.10">
    <property type="entry name" value="Taq DNA Polymerase, Chain T, domain 4"/>
    <property type="match status" value="1"/>
</dbReference>
<dbReference type="Pfam" id="PF00476">
    <property type="entry name" value="DNA_pol_A"/>
    <property type="match status" value="2"/>
</dbReference>
<dbReference type="InterPro" id="IPR036397">
    <property type="entry name" value="RNaseH_sf"/>
</dbReference>
<dbReference type="GO" id="GO:0006302">
    <property type="term" value="P:double-strand break repair"/>
    <property type="evidence" value="ECO:0007669"/>
    <property type="project" value="TreeGrafter"/>
</dbReference>
<feature type="domain" description="DNA-directed DNA polymerase family A palm" evidence="4">
    <location>
        <begin position="1035"/>
        <end position="1261"/>
    </location>
</feature>
<reference evidence="6" key="1">
    <citation type="submission" date="2016-11" db="UniProtKB">
        <authorList>
            <consortium name="WormBaseParasite"/>
        </authorList>
    </citation>
    <scope>IDENTIFICATION</scope>
</reference>
<keyword evidence="5" id="KW-1185">Reference proteome</keyword>
<dbReference type="InterPro" id="IPR001098">
    <property type="entry name" value="DNA-dir_DNA_pol_A_palm_dom"/>
</dbReference>
<dbReference type="PRINTS" id="PR00868">
    <property type="entry name" value="DNAPOLI"/>
</dbReference>
<evidence type="ECO:0000256" key="2">
    <source>
        <dbReference type="SAM" id="MobiDB-lite"/>
    </source>
</evidence>
<keyword evidence="3" id="KW-1133">Transmembrane helix</keyword>
<feature type="transmembrane region" description="Helical" evidence="3">
    <location>
        <begin position="65"/>
        <end position="85"/>
    </location>
</feature>
<keyword evidence="3" id="KW-0472">Membrane</keyword>
<name>A0A1I8IVG9_9PLAT</name>
<dbReference type="Gene3D" id="3.30.70.370">
    <property type="match status" value="1"/>
</dbReference>